<keyword evidence="3" id="KW-1185">Reference proteome</keyword>
<sequence>MNPESQYAGDTRETFKLCVSLLSSAVKQSGPTYAAPIIVDALAACNRWLAINPPAADPGNFEKEEEDREDKRSESGTGTETESSGAENLAAVGTSRPRDRWSRIFPEILRNVLRWKYRGAGNGERTLSNDLFKKLAFGSFCASLRMGAERKRAASIRSFAFSSSAWQTIPAAPLTDFFSRLSSLWGMMVLTHGLKDSDCGSIFALLPVVAEASSSLTALDIRNANETSKYACRCGGRWTSTARRVLLDDAKNCKIAESIGRLEFFRLPRYCTFDKCIGAVTGNPPVGLGPDFVRPRQRDGHDQATSPSHNRARSYRFFLSALPFDVSTSWMLTSSPNQCSRTSSHHILAGCPAIEELTIAGKYVTVLTDLTTAALERHPPLRVLNLRLTAWLSVDALVGFLRRRGGELQVLCFDESRQFDHDFVAAIATTRRGSRRSPSGDAPASSPARTKTTT</sequence>
<dbReference type="Proteomes" id="UP000269721">
    <property type="component" value="Unassembled WGS sequence"/>
</dbReference>
<proteinExistence type="predicted"/>
<dbReference type="Gene3D" id="3.80.10.10">
    <property type="entry name" value="Ribonuclease Inhibitor"/>
    <property type="match status" value="1"/>
</dbReference>
<evidence type="ECO:0000256" key="1">
    <source>
        <dbReference type="SAM" id="MobiDB-lite"/>
    </source>
</evidence>
<evidence type="ECO:0000313" key="2">
    <source>
        <dbReference type="EMBL" id="RKO88041.1"/>
    </source>
</evidence>
<dbReference type="AlphaFoldDB" id="A0A4P9W6F8"/>
<organism evidence="2 3">
    <name type="scientific">Blyttiomyces helicus</name>
    <dbReference type="NCBI Taxonomy" id="388810"/>
    <lineage>
        <taxon>Eukaryota</taxon>
        <taxon>Fungi</taxon>
        <taxon>Fungi incertae sedis</taxon>
        <taxon>Chytridiomycota</taxon>
        <taxon>Chytridiomycota incertae sedis</taxon>
        <taxon>Chytridiomycetes</taxon>
        <taxon>Chytridiomycetes incertae sedis</taxon>
        <taxon>Blyttiomyces</taxon>
    </lineage>
</organism>
<gene>
    <name evidence="2" type="ORF">BDK51DRAFT_39170</name>
</gene>
<accession>A0A4P9W6F8</accession>
<name>A0A4P9W6F8_9FUNG</name>
<feature type="region of interest" description="Disordered" evidence="1">
    <location>
        <begin position="56"/>
        <end position="94"/>
    </location>
</feature>
<reference evidence="3" key="1">
    <citation type="journal article" date="2018" name="Nat. Microbiol.">
        <title>Leveraging single-cell genomics to expand the fungal tree of life.</title>
        <authorList>
            <person name="Ahrendt S.R."/>
            <person name="Quandt C.A."/>
            <person name="Ciobanu D."/>
            <person name="Clum A."/>
            <person name="Salamov A."/>
            <person name="Andreopoulos B."/>
            <person name="Cheng J.F."/>
            <person name="Woyke T."/>
            <person name="Pelin A."/>
            <person name="Henrissat B."/>
            <person name="Reynolds N.K."/>
            <person name="Benny G.L."/>
            <person name="Smith M.E."/>
            <person name="James T.Y."/>
            <person name="Grigoriev I.V."/>
        </authorList>
    </citation>
    <scope>NUCLEOTIDE SEQUENCE [LARGE SCALE GENOMIC DNA]</scope>
</reference>
<dbReference type="EMBL" id="KZ996978">
    <property type="protein sequence ID" value="RKO88041.1"/>
    <property type="molecule type" value="Genomic_DNA"/>
</dbReference>
<feature type="region of interest" description="Disordered" evidence="1">
    <location>
        <begin position="430"/>
        <end position="454"/>
    </location>
</feature>
<feature type="compositionally biased region" description="Low complexity" evidence="1">
    <location>
        <begin position="436"/>
        <end position="454"/>
    </location>
</feature>
<dbReference type="InterPro" id="IPR032675">
    <property type="entry name" value="LRR_dom_sf"/>
</dbReference>
<evidence type="ECO:0000313" key="3">
    <source>
        <dbReference type="Proteomes" id="UP000269721"/>
    </source>
</evidence>
<feature type="compositionally biased region" description="Low complexity" evidence="1">
    <location>
        <begin position="75"/>
        <end position="85"/>
    </location>
</feature>
<protein>
    <submittedName>
        <fullName evidence="2">Uncharacterized protein</fullName>
    </submittedName>
</protein>